<gene>
    <name evidence="1" type="ORF">HPC62_21680</name>
</gene>
<evidence type="ECO:0000313" key="1">
    <source>
        <dbReference type="EMBL" id="QKD84447.1"/>
    </source>
</evidence>
<dbReference type="EMBL" id="CP053661">
    <property type="protein sequence ID" value="QKD84447.1"/>
    <property type="molecule type" value="Genomic_DNA"/>
</dbReference>
<organism evidence="1 2">
    <name type="scientific">Thermoleptolyngbya sichuanensis A183</name>
    <dbReference type="NCBI Taxonomy" id="2737172"/>
    <lineage>
        <taxon>Bacteria</taxon>
        <taxon>Bacillati</taxon>
        <taxon>Cyanobacteriota</taxon>
        <taxon>Cyanophyceae</taxon>
        <taxon>Oculatellales</taxon>
        <taxon>Oculatellaceae</taxon>
        <taxon>Thermoleptolyngbya</taxon>
        <taxon>Thermoleptolyngbya sichuanensis</taxon>
    </lineage>
</organism>
<dbReference type="AlphaFoldDB" id="A0A6M8BHW0"/>
<dbReference type="Proteomes" id="UP000505210">
    <property type="component" value="Chromosome"/>
</dbReference>
<dbReference type="RefSeq" id="WP_172358475.1">
    <property type="nucleotide sequence ID" value="NZ_CP053661.1"/>
</dbReference>
<keyword evidence="2" id="KW-1185">Reference proteome</keyword>
<protein>
    <submittedName>
        <fullName evidence="1">Uncharacterized protein</fullName>
    </submittedName>
</protein>
<proteinExistence type="predicted"/>
<evidence type="ECO:0000313" key="2">
    <source>
        <dbReference type="Proteomes" id="UP000505210"/>
    </source>
</evidence>
<dbReference type="KEGG" id="theu:HPC62_21680"/>
<reference evidence="1 2" key="1">
    <citation type="submission" date="2020-05" db="EMBL/GenBank/DDBJ databases">
        <title>Complete genome sequence of of a novel Thermoleptolyngbya strain isolated from hot springs of Ganzi, Sichuan China.</title>
        <authorList>
            <person name="Tang J."/>
            <person name="Daroch M."/>
            <person name="Li L."/>
            <person name="Waleron K."/>
            <person name="Waleron M."/>
            <person name="Waleron M."/>
        </authorList>
    </citation>
    <scope>NUCLEOTIDE SEQUENCE [LARGE SCALE GENOMIC DNA]</scope>
    <source>
        <strain evidence="1 2">PKUAC-SCTA183</strain>
    </source>
</reference>
<name>A0A6M8BHW0_9CYAN</name>
<accession>A0A6M8BHW0</accession>
<sequence>MSRAQPIPTDQIWRFSRSGLAQVQSIDRQIEIQVGDRWIQHQAHQNRYRGRVMVRFASADGAKAAIAPAIGLVLEDAFPVRGSVLSQLPDPNPDFAGGILVQLEVPVVAWGQAIAPDHHLLVTWYVSEDPAYRTNPLYQIFLQANHEATAQSQDLLRPRPRPPACEGCIHYHGYAYEGSTGIHWLCCGLHPSGPAGGVCGDWCGDKGKEGVKA</sequence>